<sequence>MIENDTIAAVASGVGGAVTLIRVSGGGAIAAGDRIFRGVRGRRLADARGFTILYGTIRDGETVVDEVLVSVFRAPHSYTGEDMIEVSCHASAYIQREVMRLLVESGVRTAQPGEFTLRAFLAGKMDLSQAEAVADMIAADNRAAHALAYEQMRGGYSDEFGQLRGRLLELVSLVELELDFGEEDVEFADRTQLLDVLSSVGQRVDRLIASFGLGNVLKNGVPVAIVGVPNVGKSTLLNTLLCEEKALVSDIAGTTRDVIEDTLNIDGVTFRFIDTAGIRRTDDPLESLGIERTFDRIGRALVILLLTDARDSVDDIYAQYASLSFKAGQRIALILNKCDCLPDEELRQKRERLSSKIPHLVLPLSAKRQINLDELTDFLKRSVDSETLNGDRIVVFNSRHHEILLRAREALQRAREGIESGLAGDLLAQDIREVLHCIGLITGEITTDDILGSIFSKFCIGK</sequence>
<evidence type="ECO:0000313" key="10">
    <source>
        <dbReference type="EMBL" id="MBC5616895.1"/>
    </source>
</evidence>
<feature type="binding site" evidence="7">
    <location>
        <position position="230"/>
    </location>
    <ligand>
        <name>K(+)</name>
        <dbReference type="ChEBI" id="CHEBI:29103"/>
    </ligand>
</feature>
<evidence type="ECO:0000256" key="2">
    <source>
        <dbReference type="ARBA" id="ARBA00022694"/>
    </source>
</evidence>
<gene>
    <name evidence="7 10" type="primary">mnmE</name>
    <name evidence="7" type="synonym">trmE</name>
    <name evidence="10" type="ORF">H8S08_07670</name>
</gene>
<comment type="subunit">
    <text evidence="7">Homodimer. Heterotetramer of two MnmE and two MnmG subunits.</text>
</comment>
<reference evidence="10 11" key="1">
    <citation type="submission" date="2020-08" db="EMBL/GenBank/DDBJ databases">
        <title>Genome public.</title>
        <authorList>
            <person name="Liu C."/>
            <person name="Sun Q."/>
        </authorList>
    </citation>
    <scope>NUCLEOTIDE SEQUENCE [LARGE SCALE GENOMIC DNA]</scope>
    <source>
        <strain evidence="10 11">New-7</strain>
    </source>
</reference>
<dbReference type="Gene3D" id="1.20.120.430">
    <property type="entry name" value="tRNA modification GTPase MnmE domain 2"/>
    <property type="match status" value="1"/>
</dbReference>
<comment type="caution">
    <text evidence="10">The sequence shown here is derived from an EMBL/GenBank/DDBJ whole genome shotgun (WGS) entry which is preliminary data.</text>
</comment>
<dbReference type="InterPro" id="IPR031168">
    <property type="entry name" value="G_TrmE"/>
</dbReference>
<keyword evidence="11" id="KW-1185">Reference proteome</keyword>
<feature type="binding site" evidence="7">
    <location>
        <position position="22"/>
    </location>
    <ligand>
        <name>(6S)-5-formyl-5,6,7,8-tetrahydrofolate</name>
        <dbReference type="ChEBI" id="CHEBI:57457"/>
    </ligand>
</feature>
<dbReference type="NCBIfam" id="TIGR00231">
    <property type="entry name" value="small_GTP"/>
    <property type="match status" value="1"/>
</dbReference>
<dbReference type="InterPro" id="IPR027266">
    <property type="entry name" value="TrmE/GcvT-like"/>
</dbReference>
<dbReference type="InterPro" id="IPR027368">
    <property type="entry name" value="MnmE_dom2"/>
</dbReference>
<keyword evidence="3 7" id="KW-0547">Nucleotide-binding</keyword>
<dbReference type="Gene3D" id="3.40.50.300">
    <property type="entry name" value="P-loop containing nucleotide triphosphate hydrolases"/>
    <property type="match status" value="1"/>
</dbReference>
<keyword evidence="7" id="KW-0963">Cytoplasm</keyword>
<feature type="binding site" evidence="7">
    <location>
        <position position="254"/>
    </location>
    <ligand>
        <name>K(+)</name>
        <dbReference type="ChEBI" id="CHEBI:29103"/>
    </ligand>
</feature>
<dbReference type="PROSITE" id="PS51709">
    <property type="entry name" value="G_TRME"/>
    <property type="match status" value="1"/>
</dbReference>
<dbReference type="InterPro" id="IPR025867">
    <property type="entry name" value="MnmE_helical"/>
</dbReference>
<keyword evidence="7" id="KW-0479">Metal-binding</keyword>
<evidence type="ECO:0000256" key="6">
    <source>
        <dbReference type="ARBA" id="ARBA00023134"/>
    </source>
</evidence>
<accession>A0ABR7CMP8</accession>
<dbReference type="NCBIfam" id="TIGR00450">
    <property type="entry name" value="mnmE_trmE_thdF"/>
    <property type="match status" value="1"/>
</dbReference>
<feature type="binding site" evidence="7">
    <location>
        <position position="255"/>
    </location>
    <ligand>
        <name>Mg(2+)</name>
        <dbReference type="ChEBI" id="CHEBI:18420"/>
    </ligand>
</feature>
<dbReference type="Proteomes" id="UP000636891">
    <property type="component" value="Unassembled WGS sequence"/>
</dbReference>
<feature type="binding site" evidence="7">
    <location>
        <position position="234"/>
    </location>
    <ligand>
        <name>Mg(2+)</name>
        <dbReference type="ChEBI" id="CHEBI:18420"/>
    </ligand>
</feature>
<evidence type="ECO:0000256" key="5">
    <source>
        <dbReference type="ARBA" id="ARBA00022958"/>
    </source>
</evidence>
<evidence type="ECO:0000313" key="11">
    <source>
        <dbReference type="Proteomes" id="UP000636891"/>
    </source>
</evidence>
<feature type="binding site" evidence="7">
    <location>
        <begin position="249"/>
        <end position="255"/>
    </location>
    <ligand>
        <name>GTP</name>
        <dbReference type="ChEBI" id="CHEBI:37565"/>
    </ligand>
</feature>
<dbReference type="PANTHER" id="PTHR42714">
    <property type="entry name" value="TRNA MODIFICATION GTPASE GTPBP3"/>
    <property type="match status" value="1"/>
</dbReference>
<dbReference type="Gene3D" id="3.30.1360.120">
    <property type="entry name" value="Probable tRNA modification gtpase trme, domain 1"/>
    <property type="match status" value="1"/>
</dbReference>
<dbReference type="InterPro" id="IPR004520">
    <property type="entry name" value="GTPase_MnmE"/>
</dbReference>
<feature type="binding site" evidence="7">
    <location>
        <begin position="230"/>
        <end position="235"/>
    </location>
    <ligand>
        <name>GTP</name>
        <dbReference type="ChEBI" id="CHEBI:37565"/>
    </ligand>
</feature>
<feature type="binding site" evidence="7">
    <location>
        <position position="462"/>
    </location>
    <ligand>
        <name>(6S)-5-formyl-5,6,7,8-tetrahydrofolate</name>
        <dbReference type="ChEBI" id="CHEBI:57457"/>
    </ligand>
</feature>
<dbReference type="HAMAP" id="MF_00379">
    <property type="entry name" value="GTPase_MnmE"/>
    <property type="match status" value="1"/>
</dbReference>
<dbReference type="InterPro" id="IPR027417">
    <property type="entry name" value="P-loop_NTPase"/>
</dbReference>
<dbReference type="EMBL" id="JACOOK010000003">
    <property type="protein sequence ID" value="MBC5616895.1"/>
    <property type="molecule type" value="Genomic_DNA"/>
</dbReference>
<evidence type="ECO:0000256" key="3">
    <source>
        <dbReference type="ARBA" id="ARBA00022741"/>
    </source>
</evidence>
<keyword evidence="2 7" id="KW-0819">tRNA processing</keyword>
<dbReference type="InterPro" id="IPR005225">
    <property type="entry name" value="Small_GTP-bd"/>
</dbReference>
<dbReference type="Pfam" id="PF10396">
    <property type="entry name" value="TrmE_N"/>
    <property type="match status" value="1"/>
</dbReference>
<keyword evidence="4 7" id="KW-0460">Magnesium</keyword>
<name>A0ABR7CMP8_9BACT</name>
<feature type="binding site" evidence="7">
    <location>
        <begin position="274"/>
        <end position="277"/>
    </location>
    <ligand>
        <name>GTP</name>
        <dbReference type="ChEBI" id="CHEBI:37565"/>
    </ligand>
</feature>
<comment type="similarity">
    <text evidence="1 7 8">Belongs to the TRAFAC class TrmE-Era-EngA-EngB-Septin-like GTPase superfamily. TrmE GTPase family.</text>
</comment>
<dbReference type="InterPro" id="IPR006073">
    <property type="entry name" value="GTP-bd"/>
</dbReference>
<keyword evidence="5 7" id="KW-0630">Potassium</keyword>
<dbReference type="Pfam" id="PF12631">
    <property type="entry name" value="MnmE_helical"/>
    <property type="match status" value="1"/>
</dbReference>
<dbReference type="SUPFAM" id="SSF116878">
    <property type="entry name" value="TrmE connector domain"/>
    <property type="match status" value="1"/>
</dbReference>
<keyword evidence="7" id="KW-0378">Hydrolase</keyword>
<protein>
    <recommendedName>
        <fullName evidence="7">tRNA modification GTPase MnmE</fullName>
        <ecNumber evidence="7">3.6.-.-</ecNumber>
    </recommendedName>
</protein>
<organism evidence="10 11">
    <name type="scientific">Alistipes hominis</name>
    <dbReference type="NCBI Taxonomy" id="2763015"/>
    <lineage>
        <taxon>Bacteria</taxon>
        <taxon>Pseudomonadati</taxon>
        <taxon>Bacteroidota</taxon>
        <taxon>Bacteroidia</taxon>
        <taxon>Bacteroidales</taxon>
        <taxon>Rikenellaceae</taxon>
        <taxon>Alistipes</taxon>
    </lineage>
</organism>
<feature type="binding site" evidence="7">
    <location>
        <position position="124"/>
    </location>
    <ligand>
        <name>(6S)-5-formyl-5,6,7,8-tetrahydrofolate</name>
        <dbReference type="ChEBI" id="CHEBI:57457"/>
    </ligand>
</feature>
<evidence type="ECO:0000256" key="4">
    <source>
        <dbReference type="ARBA" id="ARBA00022842"/>
    </source>
</evidence>
<evidence type="ECO:0000256" key="7">
    <source>
        <dbReference type="HAMAP-Rule" id="MF_00379"/>
    </source>
</evidence>
<evidence type="ECO:0000256" key="8">
    <source>
        <dbReference type="RuleBase" id="RU003313"/>
    </source>
</evidence>
<dbReference type="RefSeq" id="WP_118656151.1">
    <property type="nucleotide sequence ID" value="NZ_JACOOK010000003.1"/>
</dbReference>
<dbReference type="InterPro" id="IPR018948">
    <property type="entry name" value="GTP-bd_TrmE_N"/>
</dbReference>
<keyword evidence="6 7" id="KW-0342">GTP-binding</keyword>
<dbReference type="Pfam" id="PF01926">
    <property type="entry name" value="MMR_HSR1"/>
    <property type="match status" value="1"/>
</dbReference>
<dbReference type="CDD" id="cd14858">
    <property type="entry name" value="TrmE_N"/>
    <property type="match status" value="1"/>
</dbReference>
<dbReference type="SUPFAM" id="SSF52540">
    <property type="entry name" value="P-loop containing nucleoside triphosphate hydrolases"/>
    <property type="match status" value="1"/>
</dbReference>
<dbReference type="PANTHER" id="PTHR42714:SF2">
    <property type="entry name" value="TRNA MODIFICATION GTPASE GTPBP3, MITOCHONDRIAL"/>
    <property type="match status" value="1"/>
</dbReference>
<feature type="binding site" evidence="7">
    <location>
        <position position="85"/>
    </location>
    <ligand>
        <name>(6S)-5-formyl-5,6,7,8-tetrahydrofolate</name>
        <dbReference type="ChEBI" id="CHEBI:57457"/>
    </ligand>
</feature>
<feature type="domain" description="TrmE-type G" evidence="9">
    <location>
        <begin position="220"/>
        <end position="384"/>
    </location>
</feature>
<comment type="caution">
    <text evidence="7">Lacks conserved residue(s) required for the propagation of feature annotation.</text>
</comment>
<comment type="subcellular location">
    <subcellularLocation>
        <location evidence="7">Cytoplasm</location>
    </subcellularLocation>
</comment>
<proteinExistence type="inferred from homology"/>
<evidence type="ECO:0000259" key="9">
    <source>
        <dbReference type="PROSITE" id="PS51709"/>
    </source>
</evidence>
<comment type="cofactor">
    <cofactor evidence="7">
        <name>K(+)</name>
        <dbReference type="ChEBI" id="CHEBI:29103"/>
    </cofactor>
    <text evidence="7">Binds 1 potassium ion per subunit.</text>
</comment>
<dbReference type="CDD" id="cd04164">
    <property type="entry name" value="trmE"/>
    <property type="match status" value="1"/>
</dbReference>
<feature type="binding site" evidence="7">
    <location>
        <position position="249"/>
    </location>
    <ligand>
        <name>K(+)</name>
        <dbReference type="ChEBI" id="CHEBI:29103"/>
    </ligand>
</feature>
<comment type="function">
    <text evidence="7">Exhibits a very high intrinsic GTPase hydrolysis rate. Involved in the addition of a carboxymethylaminomethyl (cmnm) group at the wobble position (U34) of certain tRNAs, forming tRNA-cmnm(5)s(2)U34.</text>
</comment>
<evidence type="ECO:0000256" key="1">
    <source>
        <dbReference type="ARBA" id="ARBA00011043"/>
    </source>
</evidence>
<dbReference type="EC" id="3.6.-.-" evidence="7"/>
<feature type="binding site" evidence="7">
    <location>
        <position position="251"/>
    </location>
    <ligand>
        <name>K(+)</name>
        <dbReference type="ChEBI" id="CHEBI:29103"/>
    </ligand>
</feature>